<feature type="active site" description="Proton donor" evidence="9">
    <location>
        <position position="397"/>
    </location>
</feature>
<feature type="binding site" evidence="10">
    <location>
        <begin position="280"/>
        <end position="285"/>
    </location>
    <ligand>
        <name>a peptide</name>
        <dbReference type="ChEBI" id="CHEBI:60466"/>
    </ligand>
</feature>
<dbReference type="SMART" id="SM01263">
    <property type="entry name" value="Leuk-A4-hydro_C"/>
    <property type="match status" value="1"/>
</dbReference>
<keyword evidence="5 11" id="KW-0479">Metal-binding</keyword>
<comment type="cofactor">
    <cofactor evidence="11">
        <name>Zn(2+)</name>
        <dbReference type="ChEBI" id="CHEBI:29105"/>
    </cofactor>
    <text evidence="11">Binds 1 zinc ion per subunit.</text>
</comment>
<dbReference type="OrthoDB" id="79562at2759"/>
<dbReference type="InterPro" id="IPR049980">
    <property type="entry name" value="LTA4H_cat"/>
</dbReference>
<dbReference type="EMBL" id="ML213521">
    <property type="protein sequence ID" value="TFK47915.1"/>
    <property type="molecule type" value="Genomic_DNA"/>
</dbReference>
<dbReference type="Gene3D" id="2.60.40.1730">
    <property type="entry name" value="tricorn interacting facor f3 domain"/>
    <property type="match status" value="1"/>
</dbReference>
<dbReference type="InterPro" id="IPR042097">
    <property type="entry name" value="Aminopeptidase_N-like_N_sf"/>
</dbReference>
<feature type="domain" description="Peptidase M1 leukotriene A4 hydrolase/aminopeptidase C-terminal" evidence="12">
    <location>
        <begin position="483"/>
        <end position="638"/>
    </location>
</feature>
<keyword evidence="8" id="KW-0482">Metalloprotease</keyword>
<accession>A0A5C3MT00</accession>
<dbReference type="InterPro" id="IPR001930">
    <property type="entry name" value="Peptidase_M1"/>
</dbReference>
<evidence type="ECO:0000256" key="5">
    <source>
        <dbReference type="ARBA" id="ARBA00022723"/>
    </source>
</evidence>
<reference evidence="13 14" key="1">
    <citation type="journal article" date="2019" name="Nat. Ecol. Evol.">
        <title>Megaphylogeny resolves global patterns of mushroom evolution.</title>
        <authorList>
            <person name="Varga T."/>
            <person name="Krizsan K."/>
            <person name="Foldi C."/>
            <person name="Dima B."/>
            <person name="Sanchez-Garcia M."/>
            <person name="Sanchez-Ramirez S."/>
            <person name="Szollosi G.J."/>
            <person name="Szarkandi J.G."/>
            <person name="Papp V."/>
            <person name="Albert L."/>
            <person name="Andreopoulos W."/>
            <person name="Angelini C."/>
            <person name="Antonin V."/>
            <person name="Barry K.W."/>
            <person name="Bougher N.L."/>
            <person name="Buchanan P."/>
            <person name="Buyck B."/>
            <person name="Bense V."/>
            <person name="Catcheside P."/>
            <person name="Chovatia M."/>
            <person name="Cooper J."/>
            <person name="Damon W."/>
            <person name="Desjardin D."/>
            <person name="Finy P."/>
            <person name="Geml J."/>
            <person name="Haridas S."/>
            <person name="Hughes K."/>
            <person name="Justo A."/>
            <person name="Karasinski D."/>
            <person name="Kautmanova I."/>
            <person name="Kiss B."/>
            <person name="Kocsube S."/>
            <person name="Kotiranta H."/>
            <person name="LaButti K.M."/>
            <person name="Lechner B.E."/>
            <person name="Liimatainen K."/>
            <person name="Lipzen A."/>
            <person name="Lukacs Z."/>
            <person name="Mihaltcheva S."/>
            <person name="Morgado L.N."/>
            <person name="Niskanen T."/>
            <person name="Noordeloos M.E."/>
            <person name="Ohm R.A."/>
            <person name="Ortiz-Santana B."/>
            <person name="Ovrebo C."/>
            <person name="Racz N."/>
            <person name="Riley R."/>
            <person name="Savchenko A."/>
            <person name="Shiryaev A."/>
            <person name="Soop K."/>
            <person name="Spirin V."/>
            <person name="Szebenyi C."/>
            <person name="Tomsovsky M."/>
            <person name="Tulloss R.E."/>
            <person name="Uehling J."/>
            <person name="Grigoriev I.V."/>
            <person name="Vagvolgyi C."/>
            <person name="Papp T."/>
            <person name="Martin F.M."/>
            <person name="Miettinen O."/>
            <person name="Hibbett D.S."/>
            <person name="Nagy L.G."/>
        </authorList>
    </citation>
    <scope>NUCLEOTIDE SEQUENCE [LARGE SCALE GENOMIC DNA]</scope>
    <source>
        <strain evidence="13 14">OMC1185</strain>
    </source>
</reference>
<evidence type="ECO:0000313" key="13">
    <source>
        <dbReference type="EMBL" id="TFK47915.1"/>
    </source>
</evidence>
<dbReference type="InterPro" id="IPR038502">
    <property type="entry name" value="M1_LTA-4_hydro/amino_C_sf"/>
</dbReference>
<dbReference type="Proteomes" id="UP000305948">
    <property type="component" value="Unassembled WGS sequence"/>
</dbReference>
<evidence type="ECO:0000256" key="11">
    <source>
        <dbReference type="PIRSR" id="PIRSR634015-3"/>
    </source>
</evidence>
<evidence type="ECO:0000256" key="8">
    <source>
        <dbReference type="ARBA" id="ARBA00023049"/>
    </source>
</evidence>
<feature type="binding site" evidence="10">
    <location>
        <begin position="596"/>
        <end position="598"/>
    </location>
    <ligand>
        <name>a peptide</name>
        <dbReference type="ChEBI" id="CHEBI:60466"/>
    </ligand>
</feature>
<proteinExistence type="inferred from homology"/>
<name>A0A5C3MT00_9AGAM</name>
<gene>
    <name evidence="13" type="ORF">OE88DRAFT_1664872</name>
</gene>
<dbReference type="AlphaFoldDB" id="A0A5C3MT00"/>
<keyword evidence="14" id="KW-1185">Reference proteome</keyword>
<dbReference type="GO" id="GO:0008237">
    <property type="term" value="F:metallopeptidase activity"/>
    <property type="evidence" value="ECO:0007669"/>
    <property type="project" value="UniProtKB-KW"/>
</dbReference>
<keyword evidence="3" id="KW-0963">Cytoplasm</keyword>
<dbReference type="GO" id="GO:0004301">
    <property type="term" value="F:epoxide hydrolase activity"/>
    <property type="evidence" value="ECO:0007669"/>
    <property type="project" value="TreeGrafter"/>
</dbReference>
<dbReference type="PANTHER" id="PTHR45726">
    <property type="entry name" value="LEUKOTRIENE A-4 HYDROLASE"/>
    <property type="match status" value="1"/>
</dbReference>
<dbReference type="InterPro" id="IPR045357">
    <property type="entry name" value="Aminopeptidase_N-like_N"/>
</dbReference>
<dbReference type="FunFam" id="2.60.40.1730:FF:000004">
    <property type="entry name" value="Leukotriene A(4) hydrolase"/>
    <property type="match status" value="1"/>
</dbReference>
<dbReference type="GO" id="GO:0006508">
    <property type="term" value="P:proteolysis"/>
    <property type="evidence" value="ECO:0007669"/>
    <property type="project" value="UniProtKB-KW"/>
</dbReference>
<dbReference type="PRINTS" id="PR00756">
    <property type="entry name" value="ALADIPTASE"/>
</dbReference>
<dbReference type="InterPro" id="IPR015211">
    <property type="entry name" value="Peptidase_M1_C"/>
</dbReference>
<dbReference type="GO" id="GO:0004177">
    <property type="term" value="F:aminopeptidase activity"/>
    <property type="evidence" value="ECO:0007669"/>
    <property type="project" value="TreeGrafter"/>
</dbReference>
<protein>
    <recommendedName>
        <fullName evidence="12">Peptidase M1 leukotriene A4 hydrolase/aminopeptidase C-terminal domain-containing protein</fullName>
    </recommendedName>
</protein>
<dbReference type="Gene3D" id="1.10.390.10">
    <property type="entry name" value="Neutral Protease Domain 2"/>
    <property type="match status" value="1"/>
</dbReference>
<dbReference type="Gene3D" id="1.25.40.320">
    <property type="entry name" value="Peptidase M1, leukotriene A4 hydrolase/aminopeptidase C-terminal domain"/>
    <property type="match status" value="1"/>
</dbReference>
<dbReference type="SUPFAM" id="SSF55486">
    <property type="entry name" value="Metalloproteases ('zincins'), catalytic domain"/>
    <property type="match status" value="1"/>
</dbReference>
<evidence type="ECO:0000256" key="2">
    <source>
        <dbReference type="ARBA" id="ARBA00010136"/>
    </source>
</evidence>
<evidence type="ECO:0000256" key="1">
    <source>
        <dbReference type="ARBA" id="ARBA00004496"/>
    </source>
</evidence>
<feature type="binding site" evidence="10">
    <location>
        <begin position="136"/>
        <end position="138"/>
    </location>
    <ligand>
        <name>a peptide</name>
        <dbReference type="ChEBI" id="CHEBI:60466"/>
    </ligand>
</feature>
<feature type="binding site" evidence="11">
    <location>
        <position position="331"/>
    </location>
    <ligand>
        <name>Zn(2+)</name>
        <dbReference type="ChEBI" id="CHEBI:29105"/>
        <note>catalytic</note>
    </ligand>
</feature>
<dbReference type="STRING" id="5364.A0A5C3MT00"/>
<keyword evidence="6" id="KW-0378">Hydrolase</keyword>
<evidence type="ECO:0000259" key="12">
    <source>
        <dbReference type="SMART" id="SM01263"/>
    </source>
</evidence>
<sequence>MAVTQPPDNSTQSNYAKVATEHISFAWTIDWKEKKIAGSATHTLRAKEDGVKEIIFDTFALNVKSAEVEGKAVSYNLGKHHEVMGSALSLPLPSSLQKGSTVTAKVEYETTLSGQALQWLEPEQTQGKQFPYLFSQCQAILARAVTPIQDTPSLKITYDAHVSSILPVLMSAKRVSPPSSGPPHGGKVIGKDVVTYVYKQPTAIPSYLLAIASGNVHYRAFDVPEGKEWTSGVWTEPEMLEQAHWEFKEDTTRNLALEESVIMPYKFGVYDVLVLPPTFPFGGMENACCTFLTPSIIAGDRSLVDVVVHELTHSWFGNGVTAHSAHYWLNEGWTTYMERVLLSKLHSEAERGFSYLIGYKALKDSLKEYEDMPKYQRLIIEMEVGEDPDDAYSQVPYEKGANFLLYLESVLGGLDVFLPYASDYAKTFMGQSIITDQWRDHLYNYFRTRGMDDKVKALDTVDWNAWLHGEGLALPVENKYDTTLAKPVYALAERWDKARGKDVKELDFTDSDVKSFSSNQKVLLLDTLQSYQPLPLSHVSLLGSLYGLDSSGNAEIRFRFYLVALLDPSSDSSKHYGSIAAKWVVGEDGSGVIKGRMKFCRPTFRAVYKVDKQLAWETWKKSKGGFHPLAQKMIEKDLELA</sequence>
<dbReference type="InterPro" id="IPR027268">
    <property type="entry name" value="Peptidase_M4/M1_CTD_sf"/>
</dbReference>
<dbReference type="Pfam" id="PF09127">
    <property type="entry name" value="Leuk-A4-hydro_C"/>
    <property type="match status" value="1"/>
</dbReference>
<keyword evidence="7 11" id="KW-0862">Zinc</keyword>
<keyword evidence="4" id="KW-0645">Protease</keyword>
<dbReference type="PANTHER" id="PTHR45726:SF3">
    <property type="entry name" value="LEUKOTRIENE A-4 HYDROLASE"/>
    <property type="match status" value="1"/>
</dbReference>
<evidence type="ECO:0000256" key="9">
    <source>
        <dbReference type="PIRSR" id="PIRSR634015-1"/>
    </source>
</evidence>
<dbReference type="FunFam" id="1.10.390.10:FF:000003">
    <property type="entry name" value="Leukotriene A(4) hydrolase"/>
    <property type="match status" value="1"/>
</dbReference>
<dbReference type="Gene3D" id="3.30.2010.30">
    <property type="match status" value="1"/>
</dbReference>
<evidence type="ECO:0000256" key="7">
    <source>
        <dbReference type="ARBA" id="ARBA00022833"/>
    </source>
</evidence>
<comment type="similarity">
    <text evidence="2">Belongs to the peptidase M1 family.</text>
</comment>
<feature type="binding site" evidence="11">
    <location>
        <position position="309"/>
    </location>
    <ligand>
        <name>Zn(2+)</name>
        <dbReference type="ChEBI" id="CHEBI:29105"/>
        <note>catalytic</note>
    </ligand>
</feature>
<dbReference type="SUPFAM" id="SSF63737">
    <property type="entry name" value="Leukotriene A4 hydrolase N-terminal domain"/>
    <property type="match status" value="1"/>
</dbReference>
<dbReference type="GO" id="GO:0005829">
    <property type="term" value="C:cytosol"/>
    <property type="evidence" value="ECO:0007669"/>
    <property type="project" value="TreeGrafter"/>
</dbReference>
<evidence type="ECO:0000313" key="14">
    <source>
        <dbReference type="Proteomes" id="UP000305948"/>
    </source>
</evidence>
<organism evidence="13 14">
    <name type="scientific">Heliocybe sulcata</name>
    <dbReference type="NCBI Taxonomy" id="5364"/>
    <lineage>
        <taxon>Eukaryota</taxon>
        <taxon>Fungi</taxon>
        <taxon>Dikarya</taxon>
        <taxon>Basidiomycota</taxon>
        <taxon>Agaricomycotina</taxon>
        <taxon>Agaricomycetes</taxon>
        <taxon>Gloeophyllales</taxon>
        <taxon>Gloeophyllaceae</taxon>
        <taxon>Heliocybe</taxon>
    </lineage>
</organism>
<dbReference type="Pfam" id="PF01433">
    <property type="entry name" value="Peptidase_M1"/>
    <property type="match status" value="1"/>
</dbReference>
<evidence type="ECO:0000256" key="6">
    <source>
        <dbReference type="ARBA" id="ARBA00022801"/>
    </source>
</evidence>
<feature type="active site" description="Proton acceptor" evidence="9">
    <location>
        <position position="310"/>
    </location>
</feature>
<dbReference type="InterPro" id="IPR034015">
    <property type="entry name" value="M1_LTA4H"/>
</dbReference>
<feature type="binding site" evidence="11">
    <location>
        <position position="313"/>
    </location>
    <ligand>
        <name>Zn(2+)</name>
        <dbReference type="ChEBI" id="CHEBI:29105"/>
        <note>catalytic</note>
    </ligand>
</feature>
<dbReference type="GO" id="GO:0008270">
    <property type="term" value="F:zinc ion binding"/>
    <property type="evidence" value="ECO:0007669"/>
    <property type="project" value="InterPro"/>
</dbReference>
<evidence type="ECO:0000256" key="4">
    <source>
        <dbReference type="ARBA" id="ARBA00022670"/>
    </source>
</evidence>
<dbReference type="FunFam" id="3.30.2010.30:FF:000001">
    <property type="entry name" value="Leukotriene A(4) hydrolase"/>
    <property type="match status" value="1"/>
</dbReference>
<comment type="subcellular location">
    <subcellularLocation>
        <location evidence="1">Cytoplasm</location>
    </subcellularLocation>
</comment>
<evidence type="ECO:0000256" key="3">
    <source>
        <dbReference type="ARBA" id="ARBA00022490"/>
    </source>
</evidence>
<dbReference type="InterPro" id="IPR014782">
    <property type="entry name" value="Peptidase_M1_dom"/>
</dbReference>
<evidence type="ECO:0000256" key="10">
    <source>
        <dbReference type="PIRSR" id="PIRSR634015-2"/>
    </source>
</evidence>
<dbReference type="CDD" id="cd09599">
    <property type="entry name" value="M1_LTA4H"/>
    <property type="match status" value="1"/>
</dbReference>
<dbReference type="InterPro" id="IPR016024">
    <property type="entry name" value="ARM-type_fold"/>
</dbReference>
<dbReference type="SUPFAM" id="SSF48371">
    <property type="entry name" value="ARM repeat"/>
    <property type="match status" value="1"/>
</dbReference>
<dbReference type="Pfam" id="PF17900">
    <property type="entry name" value="Peptidase_M1_N"/>
    <property type="match status" value="1"/>
</dbReference>